<evidence type="ECO:0000259" key="8">
    <source>
        <dbReference type="PROSITE" id="PS50002"/>
    </source>
</evidence>
<dbReference type="GO" id="GO:0097320">
    <property type="term" value="P:plasma membrane tubulation"/>
    <property type="evidence" value="ECO:0007669"/>
    <property type="project" value="TreeGrafter"/>
</dbReference>
<dbReference type="EMBL" id="CAJPEX010003088">
    <property type="protein sequence ID" value="CAG0921833.1"/>
    <property type="molecule type" value="Genomic_DNA"/>
</dbReference>
<evidence type="ECO:0000256" key="1">
    <source>
        <dbReference type="ARBA" id="ARBA00004156"/>
    </source>
</evidence>
<comment type="subcellular location">
    <subcellularLocation>
        <location evidence="1">Cytoplasmic vesicle membrane</location>
    </subcellularLocation>
</comment>
<dbReference type="SUPFAM" id="SSF64268">
    <property type="entry name" value="PX domain"/>
    <property type="match status" value="1"/>
</dbReference>
<dbReference type="EMBL" id="OA885125">
    <property type="protein sequence ID" value="CAD7281681.1"/>
    <property type="molecule type" value="Genomic_DNA"/>
</dbReference>
<protein>
    <recommendedName>
        <fullName evidence="12">Sorting nexin</fullName>
    </recommendedName>
</protein>
<dbReference type="InterPro" id="IPR019497">
    <property type="entry name" value="Sorting_nexin_WASP-bd-dom"/>
</dbReference>
<gene>
    <name evidence="10" type="ORF">NMOB1V02_LOCUS9320</name>
</gene>
<proteinExistence type="inferred from homology"/>
<dbReference type="Pfam" id="PF00787">
    <property type="entry name" value="PX"/>
    <property type="match status" value="1"/>
</dbReference>
<accession>A0A7R9BU71</accession>
<feature type="compositionally biased region" description="Polar residues" evidence="7">
    <location>
        <begin position="75"/>
        <end position="103"/>
    </location>
</feature>
<evidence type="ECO:0000256" key="3">
    <source>
        <dbReference type="ARBA" id="ARBA00022443"/>
    </source>
</evidence>
<dbReference type="PANTHER" id="PTHR45827">
    <property type="entry name" value="SORTING NEXIN"/>
    <property type="match status" value="1"/>
</dbReference>
<dbReference type="FunFam" id="3.30.1520.10:FF:000004">
    <property type="entry name" value="Sorting nexin"/>
    <property type="match status" value="1"/>
</dbReference>
<dbReference type="AlphaFoldDB" id="A0A7R9BU71"/>
<dbReference type="GO" id="GO:0030659">
    <property type="term" value="C:cytoplasmic vesicle membrane"/>
    <property type="evidence" value="ECO:0007669"/>
    <property type="project" value="UniProtKB-SubCell"/>
</dbReference>
<evidence type="ECO:0000259" key="9">
    <source>
        <dbReference type="PROSITE" id="PS50195"/>
    </source>
</evidence>
<name>A0A7R9BU71_9CRUS</name>
<dbReference type="GO" id="GO:0006897">
    <property type="term" value="P:endocytosis"/>
    <property type="evidence" value="ECO:0007669"/>
    <property type="project" value="TreeGrafter"/>
</dbReference>
<evidence type="ECO:0000256" key="7">
    <source>
        <dbReference type="SAM" id="MobiDB-lite"/>
    </source>
</evidence>
<dbReference type="Gene3D" id="1.20.1270.60">
    <property type="entry name" value="Arfaptin homology (AH) domain/BAR domain"/>
    <property type="match status" value="1"/>
</dbReference>
<feature type="domain" description="PX" evidence="9">
    <location>
        <begin position="201"/>
        <end position="310"/>
    </location>
</feature>
<dbReference type="CDD" id="cd06862">
    <property type="entry name" value="PX_SNX9_18_like"/>
    <property type="match status" value="1"/>
</dbReference>
<dbReference type="GO" id="GO:0005886">
    <property type="term" value="C:plasma membrane"/>
    <property type="evidence" value="ECO:0007669"/>
    <property type="project" value="TreeGrafter"/>
</dbReference>
<dbReference type="GO" id="GO:0016197">
    <property type="term" value="P:endosomal transport"/>
    <property type="evidence" value="ECO:0007669"/>
    <property type="project" value="TreeGrafter"/>
</dbReference>
<dbReference type="PANTHER" id="PTHR45827:SF1">
    <property type="entry name" value="SORTING NEXIN"/>
    <property type="match status" value="1"/>
</dbReference>
<dbReference type="SUPFAM" id="SSF50044">
    <property type="entry name" value="SH3-domain"/>
    <property type="match status" value="1"/>
</dbReference>
<dbReference type="PRINTS" id="PR00452">
    <property type="entry name" value="SH3DOMAIN"/>
</dbReference>
<feature type="domain" description="SH3" evidence="8">
    <location>
        <begin position="1"/>
        <end position="61"/>
    </location>
</feature>
<evidence type="ECO:0000256" key="4">
    <source>
        <dbReference type="ARBA" id="ARBA00023136"/>
    </source>
</evidence>
<dbReference type="Proteomes" id="UP000678499">
    <property type="component" value="Unassembled WGS sequence"/>
</dbReference>
<reference evidence="10" key="1">
    <citation type="submission" date="2020-11" db="EMBL/GenBank/DDBJ databases">
        <authorList>
            <person name="Tran Van P."/>
        </authorList>
    </citation>
    <scope>NUCLEOTIDE SEQUENCE</scope>
</reference>
<dbReference type="GO" id="GO:0035091">
    <property type="term" value="F:phosphatidylinositol binding"/>
    <property type="evidence" value="ECO:0007669"/>
    <property type="project" value="InterPro"/>
</dbReference>
<dbReference type="SMART" id="SM00312">
    <property type="entry name" value="PX"/>
    <property type="match status" value="1"/>
</dbReference>
<dbReference type="Gene3D" id="3.30.1520.10">
    <property type="entry name" value="Phox-like domain"/>
    <property type="match status" value="1"/>
</dbReference>
<dbReference type="PROSITE" id="PS50195">
    <property type="entry name" value="PX"/>
    <property type="match status" value="1"/>
</dbReference>
<feature type="compositionally biased region" description="Pro residues" evidence="7">
    <location>
        <begin position="62"/>
        <end position="71"/>
    </location>
</feature>
<dbReference type="InterPro" id="IPR001683">
    <property type="entry name" value="PX_dom"/>
</dbReference>
<evidence type="ECO:0000313" key="10">
    <source>
        <dbReference type="EMBL" id="CAD7281681.1"/>
    </source>
</evidence>
<dbReference type="InterPro" id="IPR001452">
    <property type="entry name" value="SH3_domain"/>
</dbReference>
<dbReference type="OrthoDB" id="10254720at2759"/>
<evidence type="ECO:0000256" key="2">
    <source>
        <dbReference type="ARBA" id="ARBA00010883"/>
    </source>
</evidence>
<keyword evidence="3 6" id="KW-0728">SH3 domain</keyword>
<dbReference type="Pfam" id="PF00018">
    <property type="entry name" value="SH3_1"/>
    <property type="match status" value="1"/>
</dbReference>
<evidence type="ECO:0008006" key="12">
    <source>
        <dbReference type="Google" id="ProtNLM"/>
    </source>
</evidence>
<keyword evidence="4" id="KW-0472">Membrane</keyword>
<dbReference type="InterPro" id="IPR036871">
    <property type="entry name" value="PX_dom_sf"/>
</dbReference>
<evidence type="ECO:0000256" key="6">
    <source>
        <dbReference type="PROSITE-ProRule" id="PRU00192"/>
    </source>
</evidence>
<dbReference type="CDD" id="cd11763">
    <property type="entry name" value="SH3_SNX9_like"/>
    <property type="match status" value="1"/>
</dbReference>
<sequence length="547" mass="62605">MAKAQVLYDFEAQPGTSELSVYAGETLAITRQDIGEGWWEGRNERGEVGLFPAAYVQELHEPPPGPPPPLPAEYSGNNETWNDPWSQSAQNPKPTPALQSVASQDAEDWDDDWDDDSETGAHAPQPPSHKISVSSADDPVGGRPAGSGTVRRTFNRFTGFVKTGGEDYLLGGGTVAANAEDRMRILDNDDHVRWEPLEETMTCMVTEPQKASKLKGFKSFIQYNITPNTTRTPVTRRYKHFDWLHLRLEEKFTFIPISPLPDKSVTGRYETEFIEHRRVRLESWVGRVCRHPVLARSQVWRHFISCHDERDWKAGKRRAEKDEFLGARQFLAIEAPDTALKPEFVDTKMENFARVVPVLEKAATGLSVKSIEQIKRLERFYNRDYSTIGAAFSSLGSAIDFDRCLALEEREEKLKNALRFTGNVYDNIGQLCEAQPKYDWEPVADKMHEYRGMLAAYPDVLQLHKSAVSKRRECEKMTQEGKMDAELCRSVRRRCDVVSYSTMAEMTHFREELVREMNEMMREFLTQQIAFHNRIVGKLQDALRQYE</sequence>
<comment type="similarity">
    <text evidence="2">Belongs to the sorting nexin family.</text>
</comment>
<dbReference type="PROSITE" id="PS50002">
    <property type="entry name" value="SH3"/>
    <property type="match status" value="1"/>
</dbReference>
<feature type="region of interest" description="Disordered" evidence="7">
    <location>
        <begin position="58"/>
        <end position="150"/>
    </location>
</feature>
<dbReference type="Gene3D" id="2.30.30.40">
    <property type="entry name" value="SH3 Domains"/>
    <property type="match status" value="1"/>
</dbReference>
<keyword evidence="5" id="KW-0968">Cytoplasmic vesicle</keyword>
<dbReference type="InterPro" id="IPR027267">
    <property type="entry name" value="AH/BAR_dom_sf"/>
</dbReference>
<dbReference type="InterPro" id="IPR036028">
    <property type="entry name" value="SH3-like_dom_sf"/>
</dbReference>
<evidence type="ECO:0000313" key="11">
    <source>
        <dbReference type="Proteomes" id="UP000678499"/>
    </source>
</evidence>
<keyword evidence="11" id="KW-1185">Reference proteome</keyword>
<dbReference type="Pfam" id="PF10456">
    <property type="entry name" value="BAR_3_WASP_bdg"/>
    <property type="match status" value="1"/>
</dbReference>
<evidence type="ECO:0000256" key="5">
    <source>
        <dbReference type="ARBA" id="ARBA00023329"/>
    </source>
</evidence>
<dbReference type="SMART" id="SM00326">
    <property type="entry name" value="SH3"/>
    <property type="match status" value="1"/>
</dbReference>
<feature type="compositionally biased region" description="Acidic residues" evidence="7">
    <location>
        <begin position="105"/>
        <end position="118"/>
    </location>
</feature>
<organism evidence="10">
    <name type="scientific">Notodromas monacha</name>
    <dbReference type="NCBI Taxonomy" id="399045"/>
    <lineage>
        <taxon>Eukaryota</taxon>
        <taxon>Metazoa</taxon>
        <taxon>Ecdysozoa</taxon>
        <taxon>Arthropoda</taxon>
        <taxon>Crustacea</taxon>
        <taxon>Oligostraca</taxon>
        <taxon>Ostracoda</taxon>
        <taxon>Podocopa</taxon>
        <taxon>Podocopida</taxon>
        <taxon>Cypridocopina</taxon>
        <taxon>Cypridoidea</taxon>
        <taxon>Cyprididae</taxon>
        <taxon>Notodromas</taxon>
    </lineage>
</organism>